<feature type="transmembrane region" description="Helical" evidence="2">
    <location>
        <begin position="135"/>
        <end position="159"/>
    </location>
</feature>
<accession>A0ABS7S387</accession>
<dbReference type="Proteomes" id="UP000826651">
    <property type="component" value="Unassembled WGS sequence"/>
</dbReference>
<organism evidence="3 4">
    <name type="scientific">Occultella gossypii</name>
    <dbReference type="NCBI Taxonomy" id="2800820"/>
    <lineage>
        <taxon>Bacteria</taxon>
        <taxon>Bacillati</taxon>
        <taxon>Actinomycetota</taxon>
        <taxon>Actinomycetes</taxon>
        <taxon>Micrococcales</taxon>
        <taxon>Ruaniaceae</taxon>
        <taxon>Occultella</taxon>
    </lineage>
</organism>
<name>A0ABS7S387_9MICO</name>
<keyword evidence="2" id="KW-0812">Transmembrane</keyword>
<feature type="transmembrane region" description="Helical" evidence="2">
    <location>
        <begin position="69"/>
        <end position="89"/>
    </location>
</feature>
<feature type="coiled-coil region" evidence="1">
    <location>
        <begin position="224"/>
        <end position="251"/>
    </location>
</feature>
<proteinExistence type="predicted"/>
<comment type="caution">
    <text evidence="3">The sequence shown here is derived from an EMBL/GenBank/DDBJ whole genome shotgun (WGS) entry which is preliminary data.</text>
</comment>
<protein>
    <recommendedName>
        <fullName evidence="5">FUSC family protein</fullName>
    </recommendedName>
</protein>
<evidence type="ECO:0000313" key="4">
    <source>
        <dbReference type="Proteomes" id="UP000826651"/>
    </source>
</evidence>
<evidence type="ECO:0000313" key="3">
    <source>
        <dbReference type="EMBL" id="MBZ2194806.1"/>
    </source>
</evidence>
<evidence type="ECO:0000256" key="1">
    <source>
        <dbReference type="SAM" id="Coils"/>
    </source>
</evidence>
<keyword evidence="4" id="KW-1185">Reference proteome</keyword>
<gene>
    <name evidence="3" type="ORF">KCQ71_01475</name>
</gene>
<sequence length="357" mass="37786">MSRLIRWFSQTWLLQPRIALTLRAASAAGLAWMIVSLLPDAAAQYPYYAPFGAVIATTATVSSSVRESVQAVAAIALGGLTAGVVDLVIGTTSPLTVVLVVAVGVALAGLRWLGPMGGWVPTAAIFTLIIGHGDAAFAGSYAGLTLLGAGVGIAVNALFPPLPMGPAARSIRATRERLAAQLGDLAQVLETTDFPAPTEWEEQHRDLDRARLTMRQAIGQALEARRANRRAKRYSADIDALVREADAVERLTFVAADLADLIVRDHFAPGPDGRPTRLPPDLRAPIVHSIRLLAGTLTMMDGAARREDLVRVDDELADLVRAASDRAGGPDDLLLNSVLLALRRGLDTFADGGRDAS</sequence>
<keyword evidence="2" id="KW-0472">Membrane</keyword>
<evidence type="ECO:0008006" key="5">
    <source>
        <dbReference type="Google" id="ProtNLM"/>
    </source>
</evidence>
<dbReference type="EMBL" id="JAGSHT010000002">
    <property type="protein sequence ID" value="MBZ2194806.1"/>
    <property type="molecule type" value="Genomic_DNA"/>
</dbReference>
<feature type="transmembrane region" description="Helical" evidence="2">
    <location>
        <begin position="20"/>
        <end position="39"/>
    </location>
</feature>
<evidence type="ECO:0000256" key="2">
    <source>
        <dbReference type="SAM" id="Phobius"/>
    </source>
</evidence>
<keyword evidence="1" id="KW-0175">Coiled coil</keyword>
<reference evidence="3 4" key="1">
    <citation type="submission" date="2021-04" db="EMBL/GenBank/DDBJ databases">
        <title>Ruania sp. nov., isolated from sandy soil of mangrove forest.</title>
        <authorList>
            <person name="Ge X."/>
            <person name="Huang R."/>
            <person name="Liu W."/>
        </authorList>
    </citation>
    <scope>NUCLEOTIDE SEQUENCE [LARGE SCALE GENOMIC DNA]</scope>
    <source>
        <strain evidence="3 4">N2-46</strain>
    </source>
</reference>
<keyword evidence="2" id="KW-1133">Transmembrane helix</keyword>
<dbReference type="RefSeq" id="WP_223402080.1">
    <property type="nucleotide sequence ID" value="NZ_JAGSHT010000002.1"/>
</dbReference>
<feature type="transmembrane region" description="Helical" evidence="2">
    <location>
        <begin position="45"/>
        <end position="62"/>
    </location>
</feature>